<keyword evidence="2" id="KW-1185">Reference proteome</keyword>
<accession>A0ACB9HNI2</accession>
<dbReference type="Proteomes" id="UP001056120">
    <property type="component" value="Linkage Group LG11"/>
</dbReference>
<evidence type="ECO:0000313" key="1">
    <source>
        <dbReference type="EMBL" id="KAI3797280.1"/>
    </source>
</evidence>
<organism evidence="1 2">
    <name type="scientific">Smallanthus sonchifolius</name>
    <dbReference type="NCBI Taxonomy" id="185202"/>
    <lineage>
        <taxon>Eukaryota</taxon>
        <taxon>Viridiplantae</taxon>
        <taxon>Streptophyta</taxon>
        <taxon>Embryophyta</taxon>
        <taxon>Tracheophyta</taxon>
        <taxon>Spermatophyta</taxon>
        <taxon>Magnoliopsida</taxon>
        <taxon>eudicotyledons</taxon>
        <taxon>Gunneridae</taxon>
        <taxon>Pentapetalae</taxon>
        <taxon>asterids</taxon>
        <taxon>campanulids</taxon>
        <taxon>Asterales</taxon>
        <taxon>Asteraceae</taxon>
        <taxon>Asteroideae</taxon>
        <taxon>Heliantheae alliance</taxon>
        <taxon>Millerieae</taxon>
        <taxon>Smallanthus</taxon>
    </lineage>
</organism>
<comment type="caution">
    <text evidence="1">The sequence shown here is derived from an EMBL/GenBank/DDBJ whole genome shotgun (WGS) entry which is preliminary data.</text>
</comment>
<reference evidence="2" key="1">
    <citation type="journal article" date="2022" name="Mol. Ecol. Resour.">
        <title>The genomes of chicory, endive, great burdock and yacon provide insights into Asteraceae palaeo-polyploidization history and plant inulin production.</title>
        <authorList>
            <person name="Fan W."/>
            <person name="Wang S."/>
            <person name="Wang H."/>
            <person name="Wang A."/>
            <person name="Jiang F."/>
            <person name="Liu H."/>
            <person name="Zhao H."/>
            <person name="Xu D."/>
            <person name="Zhang Y."/>
        </authorList>
    </citation>
    <scope>NUCLEOTIDE SEQUENCE [LARGE SCALE GENOMIC DNA]</scope>
    <source>
        <strain evidence="2">cv. Yunnan</strain>
    </source>
</reference>
<evidence type="ECO:0000313" key="2">
    <source>
        <dbReference type="Proteomes" id="UP001056120"/>
    </source>
</evidence>
<name>A0ACB9HNI2_9ASTR</name>
<sequence>MAGNNRENNFYNPFQEVNHEMKLLNHEMSNLSVQEYTDKFKELAQLMPQEISPGLMLTRFVQGLAPQSDEGQEVRAEGETYQSDLPKAGVQPQTTEELWVHEAEVRSWEGEECRSRMTN</sequence>
<dbReference type="EMBL" id="CM042028">
    <property type="protein sequence ID" value="KAI3797280.1"/>
    <property type="molecule type" value="Genomic_DNA"/>
</dbReference>
<gene>
    <name evidence="1" type="ORF">L1987_32536</name>
</gene>
<proteinExistence type="predicted"/>
<reference evidence="1 2" key="2">
    <citation type="journal article" date="2022" name="Mol. Ecol. Resour.">
        <title>The genomes of chicory, endive, great burdock and yacon provide insights into Asteraceae paleo-polyploidization history and plant inulin production.</title>
        <authorList>
            <person name="Fan W."/>
            <person name="Wang S."/>
            <person name="Wang H."/>
            <person name="Wang A."/>
            <person name="Jiang F."/>
            <person name="Liu H."/>
            <person name="Zhao H."/>
            <person name="Xu D."/>
            <person name="Zhang Y."/>
        </authorList>
    </citation>
    <scope>NUCLEOTIDE SEQUENCE [LARGE SCALE GENOMIC DNA]</scope>
    <source>
        <strain evidence="2">cv. Yunnan</strain>
        <tissue evidence="1">Leaves</tissue>
    </source>
</reference>
<protein>
    <submittedName>
        <fullName evidence="1">Uncharacterized protein</fullName>
    </submittedName>
</protein>